<dbReference type="EMBL" id="SNRY01003891">
    <property type="protein sequence ID" value="KAA6319399.1"/>
    <property type="molecule type" value="Genomic_DNA"/>
</dbReference>
<organism evidence="1">
    <name type="scientific">termite gut metagenome</name>
    <dbReference type="NCBI Taxonomy" id="433724"/>
    <lineage>
        <taxon>unclassified sequences</taxon>
        <taxon>metagenomes</taxon>
        <taxon>organismal metagenomes</taxon>
    </lineage>
</organism>
<sequence length="32" mass="3836">MAEHNTLGKDGEEAAVNYLLKHNYVIRHRNWR</sequence>
<proteinExistence type="predicted"/>
<evidence type="ECO:0000313" key="1">
    <source>
        <dbReference type="EMBL" id="KAA6319399.1"/>
    </source>
</evidence>
<protein>
    <submittedName>
        <fullName evidence="1">Uncharacterized protein</fullName>
    </submittedName>
</protein>
<accession>A0A5J4QE20</accession>
<feature type="non-terminal residue" evidence="1">
    <location>
        <position position="32"/>
    </location>
</feature>
<reference evidence="1" key="1">
    <citation type="submission" date="2019-03" db="EMBL/GenBank/DDBJ databases">
        <title>Single cell metagenomics reveals metabolic interactions within the superorganism composed of flagellate Streblomastix strix and complex community of Bacteroidetes bacteria on its surface.</title>
        <authorList>
            <person name="Treitli S.C."/>
            <person name="Kolisko M."/>
            <person name="Husnik F."/>
            <person name="Keeling P."/>
            <person name="Hampl V."/>
        </authorList>
    </citation>
    <scope>NUCLEOTIDE SEQUENCE</scope>
    <source>
        <strain evidence="1">STM</strain>
    </source>
</reference>
<gene>
    <name evidence="1" type="ORF">EZS27_030704</name>
</gene>
<dbReference type="AlphaFoldDB" id="A0A5J4QE20"/>
<comment type="caution">
    <text evidence="1">The sequence shown here is derived from an EMBL/GenBank/DDBJ whole genome shotgun (WGS) entry which is preliminary data.</text>
</comment>
<name>A0A5J4QE20_9ZZZZ</name>